<gene>
    <name evidence="5" type="ORF">RGE70_01965</name>
</gene>
<dbReference type="InterPro" id="IPR052020">
    <property type="entry name" value="Cyclic_di-GMP/3'3'-cGAMP_PDE"/>
</dbReference>
<dbReference type="Pfam" id="PF00072">
    <property type="entry name" value="Response_reg"/>
    <property type="match status" value="1"/>
</dbReference>
<dbReference type="Pfam" id="PF13487">
    <property type="entry name" value="HD_5"/>
    <property type="match status" value="1"/>
</dbReference>
<dbReference type="Gene3D" id="1.10.3210.10">
    <property type="entry name" value="Hypothetical protein af1432"/>
    <property type="match status" value="1"/>
</dbReference>
<dbReference type="EMBL" id="CP136522">
    <property type="protein sequence ID" value="WOT05620.1"/>
    <property type="molecule type" value="Genomic_DNA"/>
</dbReference>
<proteinExistence type="predicted"/>
<keyword evidence="1" id="KW-0597">Phosphoprotein</keyword>
<keyword evidence="6" id="KW-1185">Reference proteome</keyword>
<feature type="modified residue" description="4-aspartylphosphate" evidence="1">
    <location>
        <position position="53"/>
    </location>
</feature>
<dbReference type="SMART" id="SM00448">
    <property type="entry name" value="REC"/>
    <property type="match status" value="1"/>
</dbReference>
<name>A0ABZ0K1L0_9GAMM</name>
<dbReference type="CDD" id="cd00077">
    <property type="entry name" value="HDc"/>
    <property type="match status" value="1"/>
</dbReference>
<evidence type="ECO:0000259" key="4">
    <source>
        <dbReference type="PROSITE" id="PS51832"/>
    </source>
</evidence>
<dbReference type="SUPFAM" id="SSF52172">
    <property type="entry name" value="CheY-like"/>
    <property type="match status" value="1"/>
</dbReference>
<accession>A0ABZ0K1L0</accession>
<dbReference type="PROSITE" id="PS51831">
    <property type="entry name" value="HD"/>
    <property type="match status" value="1"/>
</dbReference>
<dbReference type="InterPro" id="IPR037522">
    <property type="entry name" value="HD_GYP_dom"/>
</dbReference>
<dbReference type="PANTHER" id="PTHR45228">
    <property type="entry name" value="CYCLIC DI-GMP PHOSPHODIESTERASE TM_0186-RELATED"/>
    <property type="match status" value="1"/>
</dbReference>
<dbReference type="InterPro" id="IPR003607">
    <property type="entry name" value="HD/PDEase_dom"/>
</dbReference>
<protein>
    <submittedName>
        <fullName evidence="5">Two-component system response regulator</fullName>
    </submittedName>
</protein>
<sequence>MEKATILVVDDTPDNIDILVGILSTDYKIKVAIDGPKALALAQKNPPDIILLDVMMPGMNGYEVCERLKQDPLTCHIPVIFVTALTDTSDETQGFAIGAVDYITKPVSAPVVKSRVKTHLALYDQKRLLEEEVKARTHELEETRFEIIRRLGRAAEYKDNETGLHVVRMSHYARLLAKKSGLPDKYCELIYNASPMHDIGKIGTPDAILKKPSKLDDIEWVEMQRHAEIGAEIIGDHKDPLLEMARRIALCHHEKWDGTGYPKGLAGEDIPIEARIVALADVFDALTSIRPYKKAWSIEDTIALIESESGKHFDPTLVTNFKAIIAEVTAIRDEHHET</sequence>
<evidence type="ECO:0000259" key="2">
    <source>
        <dbReference type="PROSITE" id="PS50110"/>
    </source>
</evidence>
<organism evidence="5 6">
    <name type="scientific">Shewanella youngdeokensis</name>
    <dbReference type="NCBI Taxonomy" id="2999068"/>
    <lineage>
        <taxon>Bacteria</taxon>
        <taxon>Pseudomonadati</taxon>
        <taxon>Pseudomonadota</taxon>
        <taxon>Gammaproteobacteria</taxon>
        <taxon>Alteromonadales</taxon>
        <taxon>Shewanellaceae</taxon>
        <taxon>Shewanella</taxon>
    </lineage>
</organism>
<dbReference type="InterPro" id="IPR006674">
    <property type="entry name" value="HD_domain"/>
</dbReference>
<evidence type="ECO:0000313" key="6">
    <source>
        <dbReference type="Proteomes" id="UP001529491"/>
    </source>
</evidence>
<dbReference type="SUPFAM" id="SSF109604">
    <property type="entry name" value="HD-domain/PDEase-like"/>
    <property type="match status" value="1"/>
</dbReference>
<feature type="domain" description="HD" evidence="3">
    <location>
        <begin position="162"/>
        <end position="286"/>
    </location>
</feature>
<dbReference type="Gene3D" id="3.40.50.2300">
    <property type="match status" value="1"/>
</dbReference>
<dbReference type="RefSeq" id="WP_310469882.1">
    <property type="nucleotide sequence ID" value="NZ_CP136522.1"/>
</dbReference>
<dbReference type="PANTHER" id="PTHR45228:SF5">
    <property type="entry name" value="CYCLIC DI-GMP PHOSPHODIESTERASE VC_1348-RELATED"/>
    <property type="match status" value="1"/>
</dbReference>
<dbReference type="Proteomes" id="UP001529491">
    <property type="component" value="Chromosome"/>
</dbReference>
<dbReference type="InterPro" id="IPR001789">
    <property type="entry name" value="Sig_transdc_resp-reg_receiver"/>
</dbReference>
<dbReference type="PROSITE" id="PS51832">
    <property type="entry name" value="HD_GYP"/>
    <property type="match status" value="1"/>
</dbReference>
<dbReference type="InterPro" id="IPR011006">
    <property type="entry name" value="CheY-like_superfamily"/>
</dbReference>
<dbReference type="CDD" id="cd19920">
    <property type="entry name" value="REC_PA4781-like"/>
    <property type="match status" value="1"/>
</dbReference>
<evidence type="ECO:0000313" key="5">
    <source>
        <dbReference type="EMBL" id="WOT05620.1"/>
    </source>
</evidence>
<dbReference type="SMART" id="SM00471">
    <property type="entry name" value="HDc"/>
    <property type="match status" value="1"/>
</dbReference>
<dbReference type="PROSITE" id="PS50110">
    <property type="entry name" value="RESPONSE_REGULATORY"/>
    <property type="match status" value="1"/>
</dbReference>
<feature type="domain" description="HD-GYP" evidence="4">
    <location>
        <begin position="140"/>
        <end position="337"/>
    </location>
</feature>
<feature type="domain" description="Response regulatory" evidence="2">
    <location>
        <begin position="5"/>
        <end position="120"/>
    </location>
</feature>
<evidence type="ECO:0000256" key="1">
    <source>
        <dbReference type="PROSITE-ProRule" id="PRU00169"/>
    </source>
</evidence>
<evidence type="ECO:0000259" key="3">
    <source>
        <dbReference type="PROSITE" id="PS51831"/>
    </source>
</evidence>
<reference evidence="5 6" key="1">
    <citation type="submission" date="2023-10" db="EMBL/GenBank/DDBJ databases">
        <title>Complete genome sequence of Shewanella sp. DAU334.</title>
        <authorList>
            <person name="Lee Y.-S."/>
            <person name="Jeong H.-R."/>
            <person name="Hwang E.-J."/>
            <person name="Choi Y.-L."/>
            <person name="Kim G.-D."/>
        </authorList>
    </citation>
    <scope>NUCLEOTIDE SEQUENCE [LARGE SCALE GENOMIC DNA]</scope>
    <source>
        <strain evidence="5 6">DAU334</strain>
    </source>
</reference>